<keyword evidence="3" id="KW-1185">Reference proteome</keyword>
<name>A0A8J7IX68_9BACT</name>
<dbReference type="GO" id="GO:0016491">
    <property type="term" value="F:oxidoreductase activity"/>
    <property type="evidence" value="ECO:0007669"/>
    <property type="project" value="InterPro"/>
</dbReference>
<dbReference type="Gene3D" id="3.40.50.1980">
    <property type="entry name" value="Nitrogenase molybdenum iron protein domain"/>
    <property type="match status" value="3"/>
</dbReference>
<evidence type="ECO:0000313" key="3">
    <source>
        <dbReference type="Proteomes" id="UP000636888"/>
    </source>
</evidence>
<dbReference type="PANTHER" id="PTHR42956:SF1">
    <property type="entry name" value="NITROGENASE IRON-MOLYBDENUM COFACTOR BIOSYNTHESIS PROTEIN NIFE"/>
    <property type="match status" value="1"/>
</dbReference>
<dbReference type="RefSeq" id="WP_199383215.1">
    <property type="nucleotide sequence ID" value="NZ_JAEMHM010000004.1"/>
</dbReference>
<organism evidence="2 3">
    <name type="scientific">Geomesophilobacter sediminis</name>
    <dbReference type="NCBI Taxonomy" id="2798584"/>
    <lineage>
        <taxon>Bacteria</taxon>
        <taxon>Pseudomonadati</taxon>
        <taxon>Thermodesulfobacteriota</taxon>
        <taxon>Desulfuromonadia</taxon>
        <taxon>Geobacterales</taxon>
        <taxon>Geobacteraceae</taxon>
        <taxon>Geomesophilobacter</taxon>
    </lineage>
</organism>
<feature type="domain" description="Nitrogenase/oxidoreductase component 1" evidence="1">
    <location>
        <begin position="26"/>
        <end position="441"/>
    </location>
</feature>
<gene>
    <name evidence="2" type="ORF">JFN93_06655</name>
</gene>
<dbReference type="AlphaFoldDB" id="A0A8J7IX68"/>
<dbReference type="InterPro" id="IPR049939">
    <property type="entry name" value="NifE-like"/>
</dbReference>
<evidence type="ECO:0000259" key="1">
    <source>
        <dbReference type="Pfam" id="PF00148"/>
    </source>
</evidence>
<dbReference type="Proteomes" id="UP000636888">
    <property type="component" value="Unassembled WGS sequence"/>
</dbReference>
<dbReference type="EMBL" id="JAEMHM010000004">
    <property type="protein sequence ID" value="MBJ6724382.1"/>
    <property type="molecule type" value="Genomic_DNA"/>
</dbReference>
<reference evidence="2" key="1">
    <citation type="submission" date="2020-12" db="EMBL/GenBank/DDBJ databases">
        <title>Geomonas sp. Red875, isolated from river sediment.</title>
        <authorList>
            <person name="Xu Z."/>
            <person name="Zhang Z."/>
            <person name="Masuda Y."/>
            <person name="Itoh H."/>
            <person name="Senoo K."/>
        </authorList>
    </citation>
    <scope>NUCLEOTIDE SEQUENCE</scope>
    <source>
        <strain evidence="2">Red875</strain>
    </source>
</reference>
<comment type="caution">
    <text evidence="2">The sequence shown here is derived from an EMBL/GenBank/DDBJ whole genome shotgun (WGS) entry which is preliminary data.</text>
</comment>
<sequence>MGTVTALRPKEENRYPGIAEAPRFSCALGGAYMATLATFGAVPILHSGAGCGMSQNFGQNFAAGLNGAGPQGNTSTPCSCLVEEHAVFGGEDKLRALIQSTTELVRGDLFAVVSGCVPALIGDDVGAVVKEFREKVPILHVNTAGFVGNSYKGYEQYLDAVIDQLLTPQTVVRKRVNLLGVVPYQHIFWKGNLQVLKDLLAAVGVEANMIFTEPDGLEALRRIPSAELNLVFSPWSGVPAARKLKEKFGTPFAVIPSVPVGPKDTSQFLQFLARRLQLRRSRVEAYIAKEEARTYRFAEYMADIAMMALPNAYTAVVADTGTAIGLTRYGSNELGWLPEIVIVTDDPPEESREEIVRSLTEGLESAVKPEVHFEIDAHKIRLLLREHTVQLVLASSLEKYLAVDELDAMQLSVAFPAYDRLIVDRTYAGYRGGLALMEDIAYKYGGPL</sequence>
<proteinExistence type="predicted"/>
<accession>A0A8J7IX68</accession>
<dbReference type="InterPro" id="IPR000510">
    <property type="entry name" value="Nase/OxRdtase_comp1"/>
</dbReference>
<protein>
    <submittedName>
        <fullName evidence="2">Nitrogenase</fullName>
    </submittedName>
</protein>
<dbReference type="SUPFAM" id="SSF53807">
    <property type="entry name" value="Helical backbone' metal receptor"/>
    <property type="match status" value="1"/>
</dbReference>
<evidence type="ECO:0000313" key="2">
    <source>
        <dbReference type="EMBL" id="MBJ6724382.1"/>
    </source>
</evidence>
<dbReference type="PANTHER" id="PTHR42956">
    <property type="entry name" value="NITROGENASE IRON-MOLYBDENUM COFACTOR BIOSYNTHESIS PROTEIN NIFE"/>
    <property type="match status" value="1"/>
</dbReference>
<dbReference type="Pfam" id="PF00148">
    <property type="entry name" value="Oxidored_nitro"/>
    <property type="match status" value="1"/>
</dbReference>